<sequence>MFMYEPPSKLQLTSVEEFQEAFQLFDSRGDGKIHVAQVGDALRALGQNPTESDVKKCTHHLKPDERISFEVFLPIYQAISKARSGDTAHDFIEGLRHFDKDGNGFISSAELRICWPRVGESWPTTSRCAQDGAVALALLALCWAAGGGRGRGAGGTQRLRASVGGFAVMNCHLDFPFGNEIPYHLQWDKDGEMVLSWLSGWEAPRVGEGWGGRVRRVGGAAAAAAAGGALGGGSLNVSAVRETDAGLFRCRVSFPNRSPPARNNGTFYYLDVDGGTVIATPPVNVAVVEGARAELECGAKEPAARVSWLRDGAPLPLPLPLAARPELALPPNGSLVLRAARPEDAGLYECRVQHDAREQSASAYLDVQYKAKVVYAPRERFLSLGKPASLDCHFSANPPLTNLRWEKDGFLFDPYNVDESHEGQYSCTAYNALGSEGPSPRVRVRVQRPPALLTRPQPLYLARLGQPLALPCAAAPQPHHAPPAVVWTRVSVVRPSAPPSAPRPPTDLHPPRRLLQKDGAPLPADRFVPEEGKLSISAVAEEDRGVLVCTVSNEAADVSAETELLIENLPPRAPHSLTARATAHALHVAWEPGRRGDGAEYTLWYRERAAHEWRTLRLLTRGATEATLAGLRAATPHELRVLAQDSLGDGLFSKPLVVSTLGLFIHPDVEDSEAAFVAAVTQAADAAGTGGDEDEDEAGDGEEGGAGRARGRRAAGDDAAAGRRRAVSSVEEGGQYWARVSCGGERGGAALSVPQYARLRGVAAACAGAALLLAALAAAALLARRRLPACGRARAAPAAPAPAAPLPPPPPPKRRY</sequence>
<dbReference type="Proteomes" id="UP001064048">
    <property type="component" value="Chromosome 10"/>
</dbReference>
<dbReference type="EMBL" id="CM046110">
    <property type="protein sequence ID" value="KAI8422144.1"/>
    <property type="molecule type" value="Genomic_DNA"/>
</dbReference>
<gene>
    <name evidence="1" type="ORF">MSG28_006055</name>
</gene>
<evidence type="ECO:0000313" key="2">
    <source>
        <dbReference type="Proteomes" id="UP001064048"/>
    </source>
</evidence>
<evidence type="ECO:0000313" key="1">
    <source>
        <dbReference type="EMBL" id="KAI8422144.1"/>
    </source>
</evidence>
<protein>
    <submittedName>
        <fullName evidence="1">Uncharacterized protein</fullName>
    </submittedName>
</protein>
<accession>A0ACC0JDN1</accession>
<organism evidence="1 2">
    <name type="scientific">Choristoneura fumiferana</name>
    <name type="common">Spruce budworm moth</name>
    <name type="synonym">Archips fumiferana</name>
    <dbReference type="NCBI Taxonomy" id="7141"/>
    <lineage>
        <taxon>Eukaryota</taxon>
        <taxon>Metazoa</taxon>
        <taxon>Ecdysozoa</taxon>
        <taxon>Arthropoda</taxon>
        <taxon>Hexapoda</taxon>
        <taxon>Insecta</taxon>
        <taxon>Pterygota</taxon>
        <taxon>Neoptera</taxon>
        <taxon>Endopterygota</taxon>
        <taxon>Lepidoptera</taxon>
        <taxon>Glossata</taxon>
        <taxon>Ditrysia</taxon>
        <taxon>Tortricoidea</taxon>
        <taxon>Tortricidae</taxon>
        <taxon>Tortricinae</taxon>
        <taxon>Choristoneura</taxon>
    </lineage>
</organism>
<name>A0ACC0JDN1_CHOFU</name>
<proteinExistence type="predicted"/>
<reference evidence="1 2" key="1">
    <citation type="journal article" date="2022" name="Genome Biol. Evol.">
        <title>The Spruce Budworm Genome: Reconstructing the Evolutionary History of Antifreeze Proteins.</title>
        <authorList>
            <person name="Beliveau C."/>
            <person name="Gagne P."/>
            <person name="Picq S."/>
            <person name="Vernygora O."/>
            <person name="Keeling C.I."/>
            <person name="Pinkney K."/>
            <person name="Doucet D."/>
            <person name="Wen F."/>
            <person name="Johnston J.S."/>
            <person name="Maaroufi H."/>
            <person name="Boyle B."/>
            <person name="Laroche J."/>
            <person name="Dewar K."/>
            <person name="Juretic N."/>
            <person name="Blackburn G."/>
            <person name="Nisole A."/>
            <person name="Brunet B."/>
            <person name="Brandao M."/>
            <person name="Lumley L."/>
            <person name="Duan J."/>
            <person name="Quan G."/>
            <person name="Lucarotti C.J."/>
            <person name="Roe A.D."/>
            <person name="Sperling F.A.H."/>
            <person name="Levesque R.C."/>
            <person name="Cusson M."/>
        </authorList>
    </citation>
    <scope>NUCLEOTIDE SEQUENCE [LARGE SCALE GENOMIC DNA]</scope>
    <source>
        <strain evidence="1">Glfc:IPQL:Cfum</strain>
    </source>
</reference>
<comment type="caution">
    <text evidence="1">The sequence shown here is derived from an EMBL/GenBank/DDBJ whole genome shotgun (WGS) entry which is preliminary data.</text>
</comment>
<keyword evidence="2" id="KW-1185">Reference proteome</keyword>